<comment type="caution">
    <text evidence="2">The sequence shown here is derived from an EMBL/GenBank/DDBJ whole genome shotgun (WGS) entry which is preliminary data.</text>
</comment>
<sequence>MSKDKVVHALGAVVACFVLVMVVTPPIPQPQKYHDFADKRTFYAASGLGSAYYHLNPNDARLAWDRWPMAVTFASLVATLITERIDEKKGIISIAPLNIGAISAVVYWRQAYFPIFAWNLIRFRLHYFNP</sequence>
<evidence type="ECO:0000313" key="2">
    <source>
        <dbReference type="EMBL" id="MED6119357.1"/>
    </source>
</evidence>
<evidence type="ECO:0000313" key="3">
    <source>
        <dbReference type="Proteomes" id="UP001341840"/>
    </source>
</evidence>
<dbReference type="PANTHER" id="PTHR34368:SF1">
    <property type="entry name" value="OS01G0962200 PROTEIN"/>
    <property type="match status" value="1"/>
</dbReference>
<gene>
    <name evidence="2" type="ORF">PIB30_010864</name>
</gene>
<reference evidence="2 3" key="1">
    <citation type="journal article" date="2023" name="Plants (Basel)">
        <title>Bridging the Gap: Combining Genomics and Transcriptomics Approaches to Understand Stylosanthes scabra, an Orphan Legume from the Brazilian Caatinga.</title>
        <authorList>
            <person name="Ferreira-Neto J.R.C."/>
            <person name="da Silva M.D."/>
            <person name="Binneck E."/>
            <person name="de Melo N.F."/>
            <person name="da Silva R.H."/>
            <person name="de Melo A.L.T.M."/>
            <person name="Pandolfi V."/>
            <person name="Bustamante F.O."/>
            <person name="Brasileiro-Vidal A.C."/>
            <person name="Benko-Iseppon A.M."/>
        </authorList>
    </citation>
    <scope>NUCLEOTIDE SEQUENCE [LARGE SCALE GENOMIC DNA]</scope>
    <source>
        <tissue evidence="2">Leaves</tissue>
    </source>
</reference>
<dbReference type="PROSITE" id="PS51257">
    <property type="entry name" value="PROKAR_LIPOPROTEIN"/>
    <property type="match status" value="1"/>
</dbReference>
<protein>
    <submittedName>
        <fullName evidence="2">Uncharacterized protein</fullName>
    </submittedName>
</protein>
<keyword evidence="3" id="KW-1185">Reference proteome</keyword>
<dbReference type="EMBL" id="JASCZI010030234">
    <property type="protein sequence ID" value="MED6119357.1"/>
    <property type="molecule type" value="Genomic_DNA"/>
</dbReference>
<keyword evidence="1" id="KW-1133">Transmembrane helix</keyword>
<feature type="transmembrane region" description="Helical" evidence="1">
    <location>
        <begin position="6"/>
        <end position="24"/>
    </location>
</feature>
<organism evidence="2 3">
    <name type="scientific">Stylosanthes scabra</name>
    <dbReference type="NCBI Taxonomy" id="79078"/>
    <lineage>
        <taxon>Eukaryota</taxon>
        <taxon>Viridiplantae</taxon>
        <taxon>Streptophyta</taxon>
        <taxon>Embryophyta</taxon>
        <taxon>Tracheophyta</taxon>
        <taxon>Spermatophyta</taxon>
        <taxon>Magnoliopsida</taxon>
        <taxon>eudicotyledons</taxon>
        <taxon>Gunneridae</taxon>
        <taxon>Pentapetalae</taxon>
        <taxon>rosids</taxon>
        <taxon>fabids</taxon>
        <taxon>Fabales</taxon>
        <taxon>Fabaceae</taxon>
        <taxon>Papilionoideae</taxon>
        <taxon>50 kb inversion clade</taxon>
        <taxon>dalbergioids sensu lato</taxon>
        <taxon>Dalbergieae</taxon>
        <taxon>Pterocarpus clade</taxon>
        <taxon>Stylosanthes</taxon>
    </lineage>
</organism>
<accession>A0ABU6R4M6</accession>
<evidence type="ECO:0000256" key="1">
    <source>
        <dbReference type="SAM" id="Phobius"/>
    </source>
</evidence>
<dbReference type="Proteomes" id="UP001341840">
    <property type="component" value="Unassembled WGS sequence"/>
</dbReference>
<keyword evidence="1" id="KW-0472">Membrane</keyword>
<dbReference type="PANTHER" id="PTHR34368">
    <property type="entry name" value="OS01G0962200 PROTEIN"/>
    <property type="match status" value="1"/>
</dbReference>
<proteinExistence type="predicted"/>
<name>A0ABU6R4M6_9FABA</name>
<keyword evidence="1" id="KW-0812">Transmembrane</keyword>